<protein>
    <submittedName>
        <fullName evidence="3">ABC transporter substrate-binding protein</fullName>
    </submittedName>
</protein>
<accession>A0A5J6WS91</accession>
<dbReference type="RefSeq" id="WP_019441118.1">
    <property type="nucleotide sequence ID" value="NZ_ALOE01000013.1"/>
</dbReference>
<dbReference type="KEGG" id="mmaa:FR932_08590"/>
<dbReference type="OrthoDB" id="9786266at2"/>
<dbReference type="Gene3D" id="3.10.105.10">
    <property type="entry name" value="Dipeptide-binding Protein, Domain 3"/>
    <property type="match status" value="1"/>
</dbReference>
<evidence type="ECO:0000256" key="1">
    <source>
        <dbReference type="SAM" id="SignalP"/>
    </source>
</evidence>
<evidence type="ECO:0000259" key="2">
    <source>
        <dbReference type="Pfam" id="PF04069"/>
    </source>
</evidence>
<evidence type="ECO:0000313" key="3">
    <source>
        <dbReference type="EMBL" id="QFI40241.1"/>
    </source>
</evidence>
<keyword evidence="4" id="KW-1185">Reference proteome</keyword>
<feature type="chain" id="PRO_5023810836" evidence="1">
    <location>
        <begin position="21"/>
        <end position="338"/>
    </location>
</feature>
<gene>
    <name evidence="3" type="ORF">FR932_08590</name>
</gene>
<dbReference type="InterPro" id="IPR007210">
    <property type="entry name" value="ABC_Gly_betaine_transp_sub-bd"/>
</dbReference>
<dbReference type="EMBL" id="CP044399">
    <property type="protein sequence ID" value="QFI40241.1"/>
    <property type="molecule type" value="Genomic_DNA"/>
</dbReference>
<dbReference type="Proteomes" id="UP000327424">
    <property type="component" value="Chromosome"/>
</dbReference>
<feature type="domain" description="ABC-type glycine betaine transport system substrate-binding" evidence="2">
    <location>
        <begin position="31"/>
        <end position="312"/>
    </location>
</feature>
<dbReference type="GO" id="GO:0022857">
    <property type="term" value="F:transmembrane transporter activity"/>
    <property type="evidence" value="ECO:0007669"/>
    <property type="project" value="InterPro"/>
</dbReference>
<reference evidence="3 4" key="1">
    <citation type="submission" date="2019-09" db="EMBL/GenBank/DDBJ databases">
        <title>Hybrid Assembly of the complete Genome of the Deep-Sea Bacterium Moritella marina from long Nanopore and Illumina reads.</title>
        <authorList>
            <person name="Magin S."/>
            <person name="Georgoulis A."/>
            <person name="Papadimitriou K."/>
            <person name="Iliakis G."/>
            <person name="Vorgias C.E."/>
        </authorList>
    </citation>
    <scope>NUCLEOTIDE SEQUENCE [LARGE SCALE GENOMIC DNA]</scope>
    <source>
        <strain evidence="3 4">MP-1</strain>
    </source>
</reference>
<keyword evidence="1" id="KW-0732">Signal</keyword>
<sequence>MLKKAPLALLLTMASYNLFAVNSAFSAECGSVTIADMNLGSATLVANIDAFILEHGYACDVEIVPGNSTITATSMIEKNTPDIAPEFWTNQIRVTLAKGGEEGRIVVAGDLLSDGAVSGFWVPKYMVEKDPSLATLAGIKANAKLFKHPEDPTRSAFMACPAGWTCQISTTNLFNAMDLADYGFDLVDPGSGAGLSGSMAKAYENKDAWFGYYWSPTAIMDKYDMVRVDFGTGFDRDEFENCTIVEDCENPKVTDYPAAPVQSIVTTDFSKREPAVMEYLGKRSFSNDEMNQQLAWIDEEQADGDYAAEHFLLNNKDKWSQWVPKDVAKKIETALADL</sequence>
<name>A0A5J6WS91_MORMI</name>
<dbReference type="Pfam" id="PF04069">
    <property type="entry name" value="OpuAC"/>
    <property type="match status" value="1"/>
</dbReference>
<dbReference type="CDD" id="cd13641">
    <property type="entry name" value="PBP2_HisX_like"/>
    <property type="match status" value="1"/>
</dbReference>
<dbReference type="AlphaFoldDB" id="A0A5J6WS91"/>
<dbReference type="SUPFAM" id="SSF53850">
    <property type="entry name" value="Periplasmic binding protein-like II"/>
    <property type="match status" value="1"/>
</dbReference>
<dbReference type="Gene3D" id="3.40.190.100">
    <property type="entry name" value="Glycine betaine-binding periplasmic protein, domain 2"/>
    <property type="match status" value="1"/>
</dbReference>
<feature type="signal peptide" evidence="1">
    <location>
        <begin position="1"/>
        <end position="20"/>
    </location>
</feature>
<proteinExistence type="predicted"/>
<evidence type="ECO:0000313" key="4">
    <source>
        <dbReference type="Proteomes" id="UP000327424"/>
    </source>
</evidence>
<organism evidence="3 4">
    <name type="scientific">Moritella marina ATCC 15381</name>
    <dbReference type="NCBI Taxonomy" id="1202962"/>
    <lineage>
        <taxon>Bacteria</taxon>
        <taxon>Pseudomonadati</taxon>
        <taxon>Pseudomonadota</taxon>
        <taxon>Gammaproteobacteria</taxon>
        <taxon>Alteromonadales</taxon>
        <taxon>Moritellaceae</taxon>
        <taxon>Moritella</taxon>
    </lineage>
</organism>
<dbReference type="GO" id="GO:0043190">
    <property type="term" value="C:ATP-binding cassette (ABC) transporter complex"/>
    <property type="evidence" value="ECO:0007669"/>
    <property type="project" value="InterPro"/>
</dbReference>